<dbReference type="InterPro" id="IPR037138">
    <property type="entry name" value="His_deacetylse_dom_sf"/>
</dbReference>
<name>A0A382RCF8_9ZZZZ</name>
<dbReference type="EMBL" id="UINC01120386">
    <property type="protein sequence ID" value="SVC94837.1"/>
    <property type="molecule type" value="Genomic_DNA"/>
</dbReference>
<accession>A0A382RCF8</accession>
<dbReference type="Pfam" id="PF00850">
    <property type="entry name" value="Hist_deacetyl"/>
    <property type="match status" value="1"/>
</dbReference>
<dbReference type="InterPro" id="IPR023801">
    <property type="entry name" value="His_deacetylse_dom"/>
</dbReference>
<reference evidence="2" key="1">
    <citation type="submission" date="2018-05" db="EMBL/GenBank/DDBJ databases">
        <authorList>
            <person name="Lanie J.A."/>
            <person name="Ng W.-L."/>
            <person name="Kazmierczak K.M."/>
            <person name="Andrzejewski T.M."/>
            <person name="Davidsen T.M."/>
            <person name="Wayne K.J."/>
            <person name="Tettelin H."/>
            <person name="Glass J.I."/>
            <person name="Rusch D."/>
            <person name="Podicherti R."/>
            <person name="Tsui H.-C.T."/>
            <person name="Winkler M.E."/>
        </authorList>
    </citation>
    <scope>NUCLEOTIDE SEQUENCE</scope>
</reference>
<feature type="domain" description="Histone deacetylase" evidence="1">
    <location>
        <begin position="9"/>
        <end position="80"/>
    </location>
</feature>
<evidence type="ECO:0000313" key="2">
    <source>
        <dbReference type="EMBL" id="SVC94837.1"/>
    </source>
</evidence>
<dbReference type="Gene3D" id="3.40.800.20">
    <property type="entry name" value="Histone deacetylase domain"/>
    <property type="match status" value="1"/>
</dbReference>
<protein>
    <recommendedName>
        <fullName evidence="1">Histone deacetylase domain-containing protein</fullName>
    </recommendedName>
</protein>
<feature type="non-terminal residue" evidence="2">
    <location>
        <position position="1"/>
    </location>
</feature>
<dbReference type="InterPro" id="IPR023696">
    <property type="entry name" value="Ureohydrolase_dom_sf"/>
</dbReference>
<gene>
    <name evidence="2" type="ORF">METZ01_LOCUS347691</name>
</gene>
<sequence length="81" mass="8310">PVLADALVEIRAFSPAALVLSLGVDTCIDDPLGDFDLSLDAFSDIGRAVASLNLPTLAVQEGGYAIAEVGRAVLNVLTALQ</sequence>
<organism evidence="2">
    <name type="scientific">marine metagenome</name>
    <dbReference type="NCBI Taxonomy" id="408172"/>
    <lineage>
        <taxon>unclassified sequences</taxon>
        <taxon>metagenomes</taxon>
        <taxon>ecological metagenomes</taxon>
    </lineage>
</organism>
<evidence type="ECO:0000259" key="1">
    <source>
        <dbReference type="Pfam" id="PF00850"/>
    </source>
</evidence>
<dbReference type="AlphaFoldDB" id="A0A382RCF8"/>
<dbReference type="SUPFAM" id="SSF52768">
    <property type="entry name" value="Arginase/deacetylase"/>
    <property type="match status" value="1"/>
</dbReference>
<proteinExistence type="predicted"/>